<dbReference type="Gene3D" id="1.20.1600.10">
    <property type="entry name" value="Outer membrane efflux proteins (OEP)"/>
    <property type="match status" value="1"/>
</dbReference>
<evidence type="ECO:0000313" key="10">
    <source>
        <dbReference type="Proteomes" id="UP001257277"/>
    </source>
</evidence>
<comment type="caution">
    <text evidence="9">The sequence shown here is derived from an EMBL/GenBank/DDBJ whole genome shotgun (WGS) entry which is preliminary data.</text>
</comment>
<evidence type="ECO:0000256" key="5">
    <source>
        <dbReference type="ARBA" id="ARBA00022692"/>
    </source>
</evidence>
<dbReference type="RefSeq" id="WP_349241007.1">
    <property type="nucleotide sequence ID" value="NZ_JAVTTO010000002.1"/>
</dbReference>
<keyword evidence="5" id="KW-0812">Transmembrane</keyword>
<evidence type="ECO:0000313" key="9">
    <source>
        <dbReference type="EMBL" id="MDT7831751.1"/>
    </source>
</evidence>
<organism evidence="9 10">
    <name type="scientific">Asprobacillus argus</name>
    <dbReference type="NCBI Taxonomy" id="3076534"/>
    <lineage>
        <taxon>Bacteria</taxon>
        <taxon>Pseudomonadati</taxon>
        <taxon>Bacteroidota</taxon>
        <taxon>Flavobacteriia</taxon>
        <taxon>Flavobacteriales</taxon>
        <taxon>Flavobacteriaceae</taxon>
        <taxon>Asprobacillus</taxon>
    </lineage>
</organism>
<dbReference type="Proteomes" id="UP001257277">
    <property type="component" value="Unassembled WGS sequence"/>
</dbReference>
<keyword evidence="4" id="KW-1134">Transmembrane beta strand</keyword>
<keyword evidence="8" id="KW-0732">Signal</keyword>
<name>A0ABU3LEN1_9FLAO</name>
<dbReference type="PANTHER" id="PTHR30026:SF20">
    <property type="entry name" value="OUTER MEMBRANE PROTEIN TOLC"/>
    <property type="match status" value="1"/>
</dbReference>
<evidence type="ECO:0000256" key="2">
    <source>
        <dbReference type="ARBA" id="ARBA00007613"/>
    </source>
</evidence>
<evidence type="ECO:0000256" key="6">
    <source>
        <dbReference type="ARBA" id="ARBA00023136"/>
    </source>
</evidence>
<keyword evidence="7" id="KW-0998">Cell outer membrane</keyword>
<dbReference type="InterPro" id="IPR051906">
    <property type="entry name" value="TolC-like"/>
</dbReference>
<dbReference type="SUPFAM" id="SSF56954">
    <property type="entry name" value="Outer membrane efflux proteins (OEP)"/>
    <property type="match status" value="1"/>
</dbReference>
<comment type="similarity">
    <text evidence="2">Belongs to the outer membrane factor (OMF) (TC 1.B.17) family.</text>
</comment>
<keyword evidence="3" id="KW-0813">Transport</keyword>
<protein>
    <submittedName>
        <fullName evidence="9">TolC family protein</fullName>
    </submittedName>
</protein>
<sequence length="471" mass="53681">MTLKNKAFLTTCFVILSFFGTAVGQNADTTVLSFSEYIGYVKKFHPIVKQANLILNEGEAKLMKARGMFDPKLAIDTEKKVFKNTEYYNKLNTTFKIPTWYGVELKANFEQNDGSFLNSEANVPNDGLYSAGISVSLAQGLLINKRMAAVKQAKLFKKQVKADRDILVSSILSEAAKSYLSWLKRYNQVKIYENFLKNAEFRFNSIKRSVVNGDMAAIDSTEARITKNIRKLDLIKSRVQFTQATLELSNFLWLDDRTPLELQAGVTPQVNMQDEIDITLGTSTLNSNLLNLDNHPKIRSLDYKYQILKVDRNLKMNQLLPQVDFQYNFLTESPNLISSYSTTAYKSGLLVRFPLFLRKERGALQFAKIKLQNTKYEIDATRLSIKNKLSGIQSELASFTEQNTVNKTIVEDYEKMLSAEERKFSIGESSLFLVNSRESKLMEARLKAISLENQFFNTKVKLFVTLSNPNN</sequence>
<evidence type="ECO:0000256" key="8">
    <source>
        <dbReference type="SAM" id="SignalP"/>
    </source>
</evidence>
<reference evidence="9 10" key="1">
    <citation type="submission" date="2023-09" db="EMBL/GenBank/DDBJ databases">
        <title>Novel taxa isolated from Blanes Bay.</title>
        <authorList>
            <person name="Rey-Velasco X."/>
            <person name="Lucena T."/>
        </authorList>
    </citation>
    <scope>NUCLEOTIDE SEQUENCE [LARGE SCALE GENOMIC DNA]</scope>
    <source>
        <strain evidence="9 10">S356</strain>
    </source>
</reference>
<comment type="subcellular location">
    <subcellularLocation>
        <location evidence="1">Cell outer membrane</location>
    </subcellularLocation>
</comment>
<evidence type="ECO:0000256" key="7">
    <source>
        <dbReference type="ARBA" id="ARBA00023237"/>
    </source>
</evidence>
<evidence type="ECO:0000256" key="1">
    <source>
        <dbReference type="ARBA" id="ARBA00004442"/>
    </source>
</evidence>
<keyword evidence="10" id="KW-1185">Reference proteome</keyword>
<dbReference type="EMBL" id="JAVTTO010000002">
    <property type="protein sequence ID" value="MDT7831751.1"/>
    <property type="molecule type" value="Genomic_DNA"/>
</dbReference>
<proteinExistence type="inferred from homology"/>
<evidence type="ECO:0000256" key="4">
    <source>
        <dbReference type="ARBA" id="ARBA00022452"/>
    </source>
</evidence>
<feature type="signal peptide" evidence="8">
    <location>
        <begin position="1"/>
        <end position="24"/>
    </location>
</feature>
<dbReference type="InterPro" id="IPR003423">
    <property type="entry name" value="OMP_efflux"/>
</dbReference>
<dbReference type="Pfam" id="PF02321">
    <property type="entry name" value="OEP"/>
    <property type="match status" value="1"/>
</dbReference>
<gene>
    <name evidence="9" type="ORF">RQM59_05130</name>
</gene>
<evidence type="ECO:0000256" key="3">
    <source>
        <dbReference type="ARBA" id="ARBA00022448"/>
    </source>
</evidence>
<dbReference type="PANTHER" id="PTHR30026">
    <property type="entry name" value="OUTER MEMBRANE PROTEIN TOLC"/>
    <property type="match status" value="1"/>
</dbReference>
<keyword evidence="6" id="KW-0472">Membrane</keyword>
<accession>A0ABU3LEN1</accession>
<feature type="chain" id="PRO_5046118203" evidence="8">
    <location>
        <begin position="25"/>
        <end position="471"/>
    </location>
</feature>